<feature type="domain" description="Zn(2)-C6 fungal-type" evidence="8">
    <location>
        <begin position="30"/>
        <end position="58"/>
    </location>
</feature>
<feature type="compositionally biased region" description="Polar residues" evidence="7">
    <location>
        <begin position="696"/>
        <end position="709"/>
    </location>
</feature>
<keyword evidence="4" id="KW-0238">DNA-binding</keyword>
<keyword evidence="3" id="KW-0805">Transcription regulation</keyword>
<dbReference type="InterPro" id="IPR036864">
    <property type="entry name" value="Zn2-C6_fun-type_DNA-bd_sf"/>
</dbReference>
<keyword evidence="10" id="KW-1185">Reference proteome</keyword>
<dbReference type="EMBL" id="KZ825217">
    <property type="protein sequence ID" value="PYI14225.1"/>
    <property type="molecule type" value="Genomic_DNA"/>
</dbReference>
<dbReference type="GO" id="GO:0000981">
    <property type="term" value="F:DNA-binding transcription factor activity, RNA polymerase II-specific"/>
    <property type="evidence" value="ECO:0007669"/>
    <property type="project" value="InterPro"/>
</dbReference>
<dbReference type="PANTHER" id="PTHR31001">
    <property type="entry name" value="UNCHARACTERIZED TRANSCRIPTIONAL REGULATORY PROTEIN"/>
    <property type="match status" value="1"/>
</dbReference>
<dbReference type="Pfam" id="PF00172">
    <property type="entry name" value="Zn_clus"/>
    <property type="match status" value="1"/>
</dbReference>
<evidence type="ECO:0000256" key="2">
    <source>
        <dbReference type="ARBA" id="ARBA00022723"/>
    </source>
</evidence>
<dbReference type="AlphaFoldDB" id="A0A2V5GSJ1"/>
<keyword evidence="2" id="KW-0479">Metal-binding</keyword>
<dbReference type="Pfam" id="PF04082">
    <property type="entry name" value="Fungal_trans"/>
    <property type="match status" value="1"/>
</dbReference>
<dbReference type="Proteomes" id="UP000249829">
    <property type="component" value="Unassembled WGS sequence"/>
</dbReference>
<evidence type="ECO:0000256" key="6">
    <source>
        <dbReference type="ARBA" id="ARBA00023242"/>
    </source>
</evidence>
<evidence type="ECO:0000256" key="4">
    <source>
        <dbReference type="ARBA" id="ARBA00023125"/>
    </source>
</evidence>
<dbReference type="InterPro" id="IPR007219">
    <property type="entry name" value="XnlR_reg_dom"/>
</dbReference>
<dbReference type="InterPro" id="IPR050613">
    <property type="entry name" value="Sec_Metabolite_Reg"/>
</dbReference>
<dbReference type="Gene3D" id="4.10.240.10">
    <property type="entry name" value="Zn(2)-C6 fungal-type DNA-binding domain"/>
    <property type="match status" value="1"/>
</dbReference>
<dbReference type="PANTHER" id="PTHR31001:SF50">
    <property type="entry name" value="ZN(II)2CYS6 TRANSCRIPTION FACTOR (EUROFUNG)"/>
    <property type="match status" value="1"/>
</dbReference>
<dbReference type="GO" id="GO:0003677">
    <property type="term" value="F:DNA binding"/>
    <property type="evidence" value="ECO:0007669"/>
    <property type="project" value="UniProtKB-KW"/>
</dbReference>
<gene>
    <name evidence="9" type="ORF">BO99DRAFT_395126</name>
</gene>
<accession>A0A2V5GSJ1</accession>
<reference evidence="9 10" key="1">
    <citation type="submission" date="2018-02" db="EMBL/GenBank/DDBJ databases">
        <title>The genomes of Aspergillus section Nigri reveals drivers in fungal speciation.</title>
        <authorList>
            <consortium name="DOE Joint Genome Institute"/>
            <person name="Vesth T.C."/>
            <person name="Nybo J."/>
            <person name="Theobald S."/>
            <person name="Brandl J."/>
            <person name="Frisvad J.C."/>
            <person name="Nielsen K.F."/>
            <person name="Lyhne E.K."/>
            <person name="Kogle M.E."/>
            <person name="Kuo A."/>
            <person name="Riley R."/>
            <person name="Clum A."/>
            <person name="Nolan M."/>
            <person name="Lipzen A."/>
            <person name="Salamov A."/>
            <person name="Henrissat B."/>
            <person name="Wiebenga A."/>
            <person name="De vries R.P."/>
            <person name="Grigoriev I.V."/>
            <person name="Mortensen U.H."/>
            <person name="Andersen M.R."/>
            <person name="Baker S.E."/>
        </authorList>
    </citation>
    <scope>NUCLEOTIDE SEQUENCE [LARGE SCALE GENOMIC DNA]</scope>
    <source>
        <strain evidence="9 10">CBS 115571</strain>
    </source>
</reference>
<evidence type="ECO:0000256" key="7">
    <source>
        <dbReference type="SAM" id="MobiDB-lite"/>
    </source>
</evidence>
<comment type="subcellular location">
    <subcellularLocation>
        <location evidence="1">Nucleus</location>
    </subcellularLocation>
</comment>
<dbReference type="SMART" id="SM00066">
    <property type="entry name" value="GAL4"/>
    <property type="match status" value="1"/>
</dbReference>
<evidence type="ECO:0000313" key="10">
    <source>
        <dbReference type="Proteomes" id="UP000249829"/>
    </source>
</evidence>
<feature type="compositionally biased region" description="Low complexity" evidence="7">
    <location>
        <begin position="679"/>
        <end position="688"/>
    </location>
</feature>
<dbReference type="GO" id="GO:0006351">
    <property type="term" value="P:DNA-templated transcription"/>
    <property type="evidence" value="ECO:0007669"/>
    <property type="project" value="InterPro"/>
</dbReference>
<dbReference type="OMA" id="WPNVWDA"/>
<evidence type="ECO:0000259" key="8">
    <source>
        <dbReference type="PROSITE" id="PS50048"/>
    </source>
</evidence>
<dbReference type="SUPFAM" id="SSF57701">
    <property type="entry name" value="Zn2/Cys6 DNA-binding domain"/>
    <property type="match status" value="1"/>
</dbReference>
<feature type="region of interest" description="Disordered" evidence="7">
    <location>
        <begin position="60"/>
        <end position="83"/>
    </location>
</feature>
<dbReference type="PROSITE" id="PS50048">
    <property type="entry name" value="ZN2_CY6_FUNGAL_2"/>
    <property type="match status" value="1"/>
</dbReference>
<evidence type="ECO:0000256" key="1">
    <source>
        <dbReference type="ARBA" id="ARBA00004123"/>
    </source>
</evidence>
<feature type="compositionally biased region" description="Low complexity" evidence="7">
    <location>
        <begin position="639"/>
        <end position="668"/>
    </location>
</feature>
<evidence type="ECO:0000256" key="5">
    <source>
        <dbReference type="ARBA" id="ARBA00023163"/>
    </source>
</evidence>
<name>A0A2V5GSJ1_ASPV1</name>
<dbReference type="CDD" id="cd12148">
    <property type="entry name" value="fungal_TF_MHR"/>
    <property type="match status" value="1"/>
</dbReference>
<protein>
    <recommendedName>
        <fullName evidence="8">Zn(2)-C6 fungal-type domain-containing protein</fullName>
    </recommendedName>
</protein>
<dbReference type="GO" id="GO:0005634">
    <property type="term" value="C:nucleus"/>
    <property type="evidence" value="ECO:0007669"/>
    <property type="project" value="UniProtKB-SubCell"/>
</dbReference>
<feature type="region of interest" description="Disordered" evidence="7">
    <location>
        <begin position="106"/>
        <end position="163"/>
    </location>
</feature>
<organism evidence="9 10">
    <name type="scientific">Aspergillus violaceofuscus (strain CBS 115571)</name>
    <dbReference type="NCBI Taxonomy" id="1450538"/>
    <lineage>
        <taxon>Eukaryota</taxon>
        <taxon>Fungi</taxon>
        <taxon>Dikarya</taxon>
        <taxon>Ascomycota</taxon>
        <taxon>Pezizomycotina</taxon>
        <taxon>Eurotiomycetes</taxon>
        <taxon>Eurotiomycetidae</taxon>
        <taxon>Eurotiales</taxon>
        <taxon>Aspergillaceae</taxon>
        <taxon>Aspergillus</taxon>
    </lineage>
</organism>
<evidence type="ECO:0000313" key="9">
    <source>
        <dbReference type="EMBL" id="PYI14225.1"/>
    </source>
</evidence>
<feature type="region of interest" description="Disordered" evidence="7">
    <location>
        <begin position="639"/>
        <end position="718"/>
    </location>
</feature>
<feature type="compositionally biased region" description="Acidic residues" evidence="7">
    <location>
        <begin position="139"/>
        <end position="151"/>
    </location>
</feature>
<dbReference type="GO" id="GO:0008270">
    <property type="term" value="F:zinc ion binding"/>
    <property type="evidence" value="ECO:0007669"/>
    <property type="project" value="InterPro"/>
</dbReference>
<sequence>MNHEEARQAEPASRRAPSQPHPQKPKVRLSCETCRQRKVKCDKLDPCTNCQRLGTRCVPVERARLPRGRSGKLASGRSNYDPDASLKNRVAKLEDIIRDLVRSGYSFSPRATTPVPDAPTARDNLPSNNRFGASVDPRSDDDDDDDDDDGASGDSDGGEHTPDSYLGSAFWANLLNEVPQLHPNDERSTREGSRKAAGNQLKMYRRLLATASRQHGSTSGEQLSPSKYVQQQLCRVFLERVDPVVKILHRPSLCAFLLEGKPYLDYEPEHLAPTALASAVYYAASCSLSEDECIRAFGVPRVSLVAGYQKDVELALGRADYLTTNDLTVLQAFVLFLVSLRSQDQSRRMWTLLAMALRIAQAQSLHLPVPPFTVRPFERELRQRLWQAIGFLDILASMDRDTEPMMQAHWLQSHPPTHVNDEDISFDMQKSPVDSPGFTDMTFTMIVGKAHVITRLLNFSDFTEPSVSTLALRQQLVVDFQHTASKLLHHAQLDKNPFSWFTRLVAEGIYACLQLIVIRPLKRTPRFTPPHVQGDRLIEFAVNILQNYHSLRDDPRTVPWLWVEFAFPPWHGLAVAVAELCVCEDRAVMERFWPTVEQTFNRLGRLVADSKRGMLWKPMERIMAQARARRVQLLAASAPTSTLHTCPSSSSSSSSSSSHQPSQPLISSAATPYDSEVLQRQQQQEQQQPPQPPPVFTSNVPTQSAQQPPDQGPSAPVDAMAALDTPESLENAASWPSVWDAVDMGYANSANETTAWMNYENFLTDIYFLPGLR</sequence>
<proteinExistence type="predicted"/>
<dbReference type="InterPro" id="IPR001138">
    <property type="entry name" value="Zn2Cys6_DnaBD"/>
</dbReference>
<keyword evidence="5" id="KW-0804">Transcription</keyword>
<feature type="region of interest" description="Disordered" evidence="7">
    <location>
        <begin position="1"/>
        <end position="28"/>
    </location>
</feature>
<keyword evidence="6" id="KW-0539">Nucleus</keyword>
<dbReference type="STRING" id="1450538.A0A2V5GSJ1"/>
<dbReference type="CDD" id="cd00067">
    <property type="entry name" value="GAL4"/>
    <property type="match status" value="1"/>
</dbReference>
<evidence type="ECO:0000256" key="3">
    <source>
        <dbReference type="ARBA" id="ARBA00023015"/>
    </source>
</evidence>
<dbReference type="PROSITE" id="PS00463">
    <property type="entry name" value="ZN2_CY6_FUNGAL_1"/>
    <property type="match status" value="1"/>
</dbReference>